<feature type="domain" description="GAE" evidence="6">
    <location>
        <begin position="139"/>
        <end position="257"/>
    </location>
</feature>
<sequence length="260" mass="28014">MPSSSPSTSFPPPFAQHIATTLYSLLSIEVCRSIIGSKKPLIATLVGLLSIVGTPTRSIKDALKALYPLNCTTLVELGAMLPLFTLVVKDRQRGVVEDVTAVIAQVARCDESVEAFPRVDNVIILVDLVVGGSGRVRENVAATLLNLVKSGGDKVVGDIREVVDPDVTRAWRHFGEQTTLASCGPTAEILLLLGFIQLQLDPASSNFLPANSNEEITQSLTVTNTQHGQKTLAMRMRIAYKVNNQDKLEQGQVNNFPPGL</sequence>
<name>A0A9E7I1V1_9LILI</name>
<dbReference type="EMBL" id="CP097511">
    <property type="protein sequence ID" value="URE43861.1"/>
    <property type="molecule type" value="Genomic_DNA"/>
</dbReference>
<dbReference type="GO" id="GO:0006886">
    <property type="term" value="P:intracellular protein transport"/>
    <property type="evidence" value="ECO:0007669"/>
    <property type="project" value="InterPro"/>
</dbReference>
<keyword evidence="9" id="KW-1185">Reference proteome</keyword>
<evidence type="ECO:0000259" key="7">
    <source>
        <dbReference type="PROSITE" id="PS50202"/>
    </source>
</evidence>
<dbReference type="InterPro" id="IPR000535">
    <property type="entry name" value="MSP_dom"/>
</dbReference>
<evidence type="ECO:0000256" key="2">
    <source>
        <dbReference type="ARBA" id="ARBA00022448"/>
    </source>
</evidence>
<feature type="domain" description="MSP" evidence="7">
    <location>
        <begin position="197"/>
        <end position="260"/>
    </location>
</feature>
<accession>A0A9E7I1V1</accession>
<evidence type="ECO:0000313" key="9">
    <source>
        <dbReference type="Proteomes" id="UP001055439"/>
    </source>
</evidence>
<dbReference type="InterPro" id="IPR011989">
    <property type="entry name" value="ARM-like"/>
</dbReference>
<keyword evidence="3" id="KW-0833">Ubl conjugation pathway</keyword>
<dbReference type="AlphaFoldDB" id="A0A9E7I1V1"/>
<dbReference type="OrthoDB" id="7537227at2759"/>
<evidence type="ECO:0000259" key="6">
    <source>
        <dbReference type="PROSITE" id="PS50180"/>
    </source>
</evidence>
<dbReference type="SMART" id="SM00809">
    <property type="entry name" value="Alpha_adaptinC2"/>
    <property type="match status" value="1"/>
</dbReference>
<proteinExistence type="predicted"/>
<dbReference type="SUPFAM" id="SSF49348">
    <property type="entry name" value="Clathrin adaptor appendage domain"/>
    <property type="match status" value="1"/>
</dbReference>
<dbReference type="InterPro" id="IPR013041">
    <property type="entry name" value="Clathrin_app_Ig-like_sf"/>
</dbReference>
<dbReference type="PROSITE" id="PS50202">
    <property type="entry name" value="MSP"/>
    <property type="match status" value="1"/>
</dbReference>
<dbReference type="InterPro" id="IPR008152">
    <property type="entry name" value="Clathrin_a/b/g-adaptin_app_Ig"/>
</dbReference>
<evidence type="ECO:0000313" key="8">
    <source>
        <dbReference type="EMBL" id="URE43861.1"/>
    </source>
</evidence>
<dbReference type="PANTHER" id="PTHR23315">
    <property type="entry name" value="U BOX DOMAIN-CONTAINING"/>
    <property type="match status" value="1"/>
</dbReference>
<dbReference type="GO" id="GO:0005794">
    <property type="term" value="C:Golgi apparatus"/>
    <property type="evidence" value="ECO:0007669"/>
    <property type="project" value="UniProtKB-SubCell"/>
</dbReference>
<dbReference type="InterPro" id="IPR016024">
    <property type="entry name" value="ARM-type_fold"/>
</dbReference>
<dbReference type="InterPro" id="IPR008153">
    <property type="entry name" value="GAE_dom"/>
</dbReference>
<keyword evidence="2" id="KW-0813">Transport</keyword>
<keyword evidence="4" id="KW-0653">Protein transport</keyword>
<dbReference type="SUPFAM" id="SSF48371">
    <property type="entry name" value="ARM repeat"/>
    <property type="match status" value="1"/>
</dbReference>
<keyword evidence="5" id="KW-0333">Golgi apparatus</keyword>
<dbReference type="PANTHER" id="PTHR23315:SF238">
    <property type="entry name" value="ARM REPEAT SUPERFAMILY PROTEIN"/>
    <property type="match status" value="1"/>
</dbReference>
<dbReference type="Gene3D" id="2.60.40.1230">
    <property type="match status" value="1"/>
</dbReference>
<protein>
    <submittedName>
        <fullName evidence="8">Uncharacterized protein</fullName>
    </submittedName>
</protein>
<organism evidence="8 9">
    <name type="scientific">Musa troglodytarum</name>
    <name type="common">fe'i banana</name>
    <dbReference type="NCBI Taxonomy" id="320322"/>
    <lineage>
        <taxon>Eukaryota</taxon>
        <taxon>Viridiplantae</taxon>
        <taxon>Streptophyta</taxon>
        <taxon>Embryophyta</taxon>
        <taxon>Tracheophyta</taxon>
        <taxon>Spermatophyta</taxon>
        <taxon>Magnoliopsida</taxon>
        <taxon>Liliopsida</taxon>
        <taxon>Zingiberales</taxon>
        <taxon>Musaceae</taxon>
        <taxon>Musa</taxon>
    </lineage>
</organism>
<dbReference type="Proteomes" id="UP001055439">
    <property type="component" value="Chromosome 9"/>
</dbReference>
<gene>
    <name evidence="8" type="ORF">MUK42_13926</name>
</gene>
<evidence type="ECO:0000256" key="4">
    <source>
        <dbReference type="ARBA" id="ARBA00022927"/>
    </source>
</evidence>
<dbReference type="Pfam" id="PF02883">
    <property type="entry name" value="Alpha_adaptinC2"/>
    <property type="match status" value="1"/>
</dbReference>
<comment type="subcellular location">
    <subcellularLocation>
        <location evidence="1">Golgi apparatus</location>
    </subcellularLocation>
</comment>
<evidence type="ECO:0000256" key="1">
    <source>
        <dbReference type="ARBA" id="ARBA00004555"/>
    </source>
</evidence>
<dbReference type="Gene3D" id="1.25.10.10">
    <property type="entry name" value="Leucine-rich Repeat Variant"/>
    <property type="match status" value="1"/>
</dbReference>
<reference evidence="8" key="1">
    <citation type="submission" date="2022-05" db="EMBL/GenBank/DDBJ databases">
        <title>The Musa troglodytarum L. genome provides insights into the mechanism of non-climacteric behaviour and enrichment of carotenoids.</title>
        <authorList>
            <person name="Wang J."/>
        </authorList>
    </citation>
    <scope>NUCLEOTIDE SEQUENCE</scope>
    <source>
        <tissue evidence="8">Leaf</tissue>
    </source>
</reference>
<evidence type="ECO:0000256" key="5">
    <source>
        <dbReference type="ARBA" id="ARBA00023034"/>
    </source>
</evidence>
<dbReference type="GO" id="GO:0016192">
    <property type="term" value="P:vesicle-mediated transport"/>
    <property type="evidence" value="ECO:0007669"/>
    <property type="project" value="InterPro"/>
</dbReference>
<evidence type="ECO:0000256" key="3">
    <source>
        <dbReference type="ARBA" id="ARBA00022786"/>
    </source>
</evidence>
<dbReference type="PROSITE" id="PS50180">
    <property type="entry name" value="GAE"/>
    <property type="match status" value="1"/>
</dbReference>